<keyword evidence="1" id="KW-0694">RNA-binding</keyword>
<dbReference type="OrthoDB" id="2017452at2759"/>
<evidence type="ECO:0000313" key="3">
    <source>
        <dbReference type="EMBL" id="KAH7298983.1"/>
    </source>
</evidence>
<protein>
    <recommendedName>
        <fullName evidence="2">RRM domain-containing protein</fullName>
    </recommendedName>
</protein>
<dbReference type="GO" id="GO:0003723">
    <property type="term" value="F:RNA binding"/>
    <property type="evidence" value="ECO:0007669"/>
    <property type="project" value="UniProtKB-UniRule"/>
</dbReference>
<name>A0A8T2RU65_CERRI</name>
<accession>A0A8T2RU65</accession>
<dbReference type="AlphaFoldDB" id="A0A8T2RU65"/>
<evidence type="ECO:0000256" key="1">
    <source>
        <dbReference type="PROSITE-ProRule" id="PRU00176"/>
    </source>
</evidence>
<reference evidence="3" key="1">
    <citation type="submission" date="2021-08" db="EMBL/GenBank/DDBJ databases">
        <title>WGS assembly of Ceratopteris richardii.</title>
        <authorList>
            <person name="Marchant D.B."/>
            <person name="Chen G."/>
            <person name="Jenkins J."/>
            <person name="Shu S."/>
            <person name="Leebens-Mack J."/>
            <person name="Grimwood J."/>
            <person name="Schmutz J."/>
            <person name="Soltis P."/>
            <person name="Soltis D."/>
            <person name="Chen Z.-H."/>
        </authorList>
    </citation>
    <scope>NUCLEOTIDE SEQUENCE</scope>
    <source>
        <strain evidence="3">Whitten #5841</strain>
        <tissue evidence="3">Leaf</tissue>
    </source>
</reference>
<evidence type="ECO:0000313" key="4">
    <source>
        <dbReference type="Proteomes" id="UP000825935"/>
    </source>
</evidence>
<feature type="domain" description="RRM" evidence="2">
    <location>
        <begin position="386"/>
        <end position="458"/>
    </location>
</feature>
<gene>
    <name evidence="3" type="ORF">KP509_25G068200</name>
</gene>
<dbReference type="PROSITE" id="PS50102">
    <property type="entry name" value="RRM"/>
    <property type="match status" value="1"/>
</dbReference>
<dbReference type="InterPro" id="IPR000504">
    <property type="entry name" value="RRM_dom"/>
</dbReference>
<sequence length="458" mass="49517">MEHADGAECYSLKQMQQIGNIAGKEHQNTSREKALDHSIGLNCAGGHGMGFRMMGLGQGYLASGIMGPGRPVMPLGIGNPSHGFHPFGGVIYHGLPQVHLHEVLAQEHLLRAHALQLAQETLSSSLRAPLNRPSGGAALQSLLALDAHGPRSNISKHFPRPPDMLMGPIGNFGRCLRPNLPTGRTGKLLGQTDSSLYCSTRPLGWLAASGPNEFQILNRGRGRGPGVFNTVWGDSVDSFTPILGGIGLVPSSRAGINVGPHFNTQHLSSDDINFCQIPFSQAKNEQMQNVFDARWKIEKERMLRNGLPEFHTHSNSMVEGSRELVKEPEKSVESIVLGSECSPTTSNLAAHLGPQTEDLKTTDTSGEANTVPKNVINLHQPLRKSRVLTISGLPEDTPMSAVIEVFEKLGKIMDFKKSTEGSVFTVTYSSETEAVSAKRNLHRSFVAGKQITVAYSHP</sequence>
<dbReference type="Gene3D" id="3.30.70.330">
    <property type="match status" value="1"/>
</dbReference>
<organism evidence="3 4">
    <name type="scientific">Ceratopteris richardii</name>
    <name type="common">Triangle waterfern</name>
    <dbReference type="NCBI Taxonomy" id="49495"/>
    <lineage>
        <taxon>Eukaryota</taxon>
        <taxon>Viridiplantae</taxon>
        <taxon>Streptophyta</taxon>
        <taxon>Embryophyta</taxon>
        <taxon>Tracheophyta</taxon>
        <taxon>Polypodiopsida</taxon>
        <taxon>Polypodiidae</taxon>
        <taxon>Polypodiales</taxon>
        <taxon>Pteridineae</taxon>
        <taxon>Pteridaceae</taxon>
        <taxon>Parkerioideae</taxon>
        <taxon>Ceratopteris</taxon>
    </lineage>
</organism>
<dbReference type="Proteomes" id="UP000825935">
    <property type="component" value="Chromosome 25"/>
</dbReference>
<dbReference type="EMBL" id="CM035430">
    <property type="protein sequence ID" value="KAH7298983.1"/>
    <property type="molecule type" value="Genomic_DNA"/>
</dbReference>
<proteinExistence type="predicted"/>
<comment type="caution">
    <text evidence="3">The sequence shown here is derived from an EMBL/GenBank/DDBJ whole genome shotgun (WGS) entry which is preliminary data.</text>
</comment>
<dbReference type="CDD" id="cd00590">
    <property type="entry name" value="RRM_SF"/>
    <property type="match status" value="1"/>
</dbReference>
<dbReference type="SMART" id="SM00360">
    <property type="entry name" value="RRM"/>
    <property type="match status" value="1"/>
</dbReference>
<dbReference type="InterPro" id="IPR035979">
    <property type="entry name" value="RBD_domain_sf"/>
</dbReference>
<keyword evidence="4" id="KW-1185">Reference proteome</keyword>
<evidence type="ECO:0000259" key="2">
    <source>
        <dbReference type="PROSITE" id="PS50102"/>
    </source>
</evidence>
<dbReference type="InterPro" id="IPR012677">
    <property type="entry name" value="Nucleotide-bd_a/b_plait_sf"/>
</dbReference>
<dbReference type="SUPFAM" id="SSF54928">
    <property type="entry name" value="RNA-binding domain, RBD"/>
    <property type="match status" value="1"/>
</dbReference>